<keyword evidence="2" id="KW-1185">Reference proteome</keyword>
<evidence type="ECO:0000313" key="1">
    <source>
        <dbReference type="EMBL" id="KAF0315461.1"/>
    </source>
</evidence>
<accession>A0A8H3ZJ68</accession>
<sequence>MKCSDEASITLQTRCYPMCLGGMIGSSGRGPGFRALGHPCRAGEPARGRCNPSQCTREESPGKPGSCGACSVLSLAMAKPVTARGRRWLGARRGIVGGHEHQCAFGHLPYARDGPGHACPSNGRNAGDVSTESVEIKRFTGIEVGGRTTTRVHHGQRNK</sequence>
<proteinExistence type="predicted"/>
<dbReference type="Proteomes" id="UP000434172">
    <property type="component" value="Unassembled WGS sequence"/>
</dbReference>
<organism evidence="1 2">
    <name type="scientific">Colletotrichum asianum</name>
    <dbReference type="NCBI Taxonomy" id="702518"/>
    <lineage>
        <taxon>Eukaryota</taxon>
        <taxon>Fungi</taxon>
        <taxon>Dikarya</taxon>
        <taxon>Ascomycota</taxon>
        <taxon>Pezizomycotina</taxon>
        <taxon>Sordariomycetes</taxon>
        <taxon>Hypocreomycetidae</taxon>
        <taxon>Glomerellales</taxon>
        <taxon>Glomerellaceae</taxon>
        <taxon>Colletotrichum</taxon>
        <taxon>Colletotrichum gloeosporioides species complex</taxon>
    </lineage>
</organism>
<gene>
    <name evidence="1" type="ORF">GQ607_017286</name>
</gene>
<reference evidence="1 2" key="1">
    <citation type="submission" date="2019-12" db="EMBL/GenBank/DDBJ databases">
        <title>A genome sequence resource for the geographically widespread anthracnose pathogen Colletotrichum asianum.</title>
        <authorList>
            <person name="Meng Y."/>
        </authorList>
    </citation>
    <scope>NUCLEOTIDE SEQUENCE [LARGE SCALE GENOMIC DNA]</scope>
    <source>
        <strain evidence="1 2">ICMP 18580</strain>
    </source>
</reference>
<dbReference type="AlphaFoldDB" id="A0A8H3ZJ68"/>
<name>A0A8H3ZJ68_9PEZI</name>
<evidence type="ECO:0000313" key="2">
    <source>
        <dbReference type="Proteomes" id="UP000434172"/>
    </source>
</evidence>
<comment type="caution">
    <text evidence="1">The sequence shown here is derived from an EMBL/GenBank/DDBJ whole genome shotgun (WGS) entry which is preliminary data.</text>
</comment>
<dbReference type="EMBL" id="WOWK01000202">
    <property type="protein sequence ID" value="KAF0315461.1"/>
    <property type="molecule type" value="Genomic_DNA"/>
</dbReference>
<protein>
    <submittedName>
        <fullName evidence="1">Uncharacterized protein</fullName>
    </submittedName>
</protein>